<name>A0ABX7I229_9BACT</name>
<feature type="domain" description="Cysteine-rich CPCC" evidence="1">
    <location>
        <begin position="5"/>
        <end position="79"/>
    </location>
</feature>
<evidence type="ECO:0000259" key="1">
    <source>
        <dbReference type="Pfam" id="PF14206"/>
    </source>
</evidence>
<dbReference type="RefSeq" id="WP_204660898.1">
    <property type="nucleotide sequence ID" value="NZ_CP056775.1"/>
</dbReference>
<dbReference type="Pfam" id="PF14206">
    <property type="entry name" value="Cys_rich_CPCC"/>
    <property type="match status" value="1"/>
</dbReference>
<dbReference type="EMBL" id="CP056775">
    <property type="protein sequence ID" value="QRR00137.1"/>
    <property type="molecule type" value="Genomic_DNA"/>
</dbReference>
<reference evidence="2 3" key="1">
    <citation type="submission" date="2020-06" db="EMBL/GenBank/DDBJ databases">
        <title>Dyadobacter sandarakinus sp. nov., isolated from the soil of the Arctic Yellow River Station.</title>
        <authorList>
            <person name="Zhang Y."/>
            <person name="Peng F."/>
        </authorList>
    </citation>
    <scope>NUCLEOTIDE SEQUENCE [LARGE SCALE GENOMIC DNA]</scope>
    <source>
        <strain evidence="2 3">Q3-56</strain>
    </source>
</reference>
<protein>
    <recommendedName>
        <fullName evidence="1">Cysteine-rich CPCC domain-containing protein</fullName>
    </recommendedName>
</protein>
<sequence>MKIGTCPCCGYQTLGGHLVEDYSICPICFWESDPVQNENPDYEGGANTVSLRVGQHNFFVFGACELTMKAHVRPPLKDESKDPTWKPIE</sequence>
<accession>A0ABX7I229</accession>
<dbReference type="InterPro" id="IPR025983">
    <property type="entry name" value="Cys_rich_CPCC"/>
</dbReference>
<evidence type="ECO:0000313" key="3">
    <source>
        <dbReference type="Proteomes" id="UP000612680"/>
    </source>
</evidence>
<proteinExistence type="predicted"/>
<dbReference type="Proteomes" id="UP000612680">
    <property type="component" value="Chromosome"/>
</dbReference>
<gene>
    <name evidence="2" type="ORF">HWI92_04065</name>
</gene>
<evidence type="ECO:0000313" key="2">
    <source>
        <dbReference type="EMBL" id="QRR00137.1"/>
    </source>
</evidence>
<organism evidence="2 3">
    <name type="scientific">Dyadobacter sandarakinus</name>
    <dbReference type="NCBI Taxonomy" id="2747268"/>
    <lineage>
        <taxon>Bacteria</taxon>
        <taxon>Pseudomonadati</taxon>
        <taxon>Bacteroidota</taxon>
        <taxon>Cytophagia</taxon>
        <taxon>Cytophagales</taxon>
        <taxon>Spirosomataceae</taxon>
        <taxon>Dyadobacter</taxon>
    </lineage>
</organism>
<keyword evidence="3" id="KW-1185">Reference proteome</keyword>